<feature type="domain" description="AB hydrolase-1" evidence="1">
    <location>
        <begin position="26"/>
        <end position="252"/>
    </location>
</feature>
<keyword evidence="3" id="KW-1185">Reference proteome</keyword>
<organism evidence="2 3">
    <name type="scientific">Persicimonas caeni</name>
    <dbReference type="NCBI Taxonomy" id="2292766"/>
    <lineage>
        <taxon>Bacteria</taxon>
        <taxon>Deltaproteobacteria</taxon>
        <taxon>Bradymonadales</taxon>
        <taxon>Bradymonadaceae</taxon>
        <taxon>Persicimonas</taxon>
    </lineage>
</organism>
<accession>A0A5B8XZV1</accession>
<evidence type="ECO:0000313" key="3">
    <source>
        <dbReference type="Proteomes" id="UP000315995"/>
    </source>
</evidence>
<dbReference type="InterPro" id="IPR000073">
    <property type="entry name" value="AB_hydrolase_1"/>
</dbReference>
<dbReference type="EMBL" id="CP041186">
    <property type="protein sequence ID" value="QDG49207.1"/>
    <property type="molecule type" value="Genomic_DNA"/>
</dbReference>
<dbReference type="GO" id="GO:0016787">
    <property type="term" value="F:hydrolase activity"/>
    <property type="evidence" value="ECO:0007669"/>
    <property type="project" value="UniProtKB-KW"/>
</dbReference>
<dbReference type="Pfam" id="PF12697">
    <property type="entry name" value="Abhydrolase_6"/>
    <property type="match status" value="1"/>
</dbReference>
<dbReference type="PANTHER" id="PTHR43798">
    <property type="entry name" value="MONOACYLGLYCEROL LIPASE"/>
    <property type="match status" value="1"/>
</dbReference>
<reference evidence="2 3" key="1">
    <citation type="submission" date="2019-06" db="EMBL/GenBank/DDBJ databases">
        <title>Persicimonas caeni gen. nov., sp. nov., a predatory bacterium isolated from solar saltern.</title>
        <authorList>
            <person name="Wang S."/>
        </authorList>
    </citation>
    <scope>NUCLEOTIDE SEQUENCE [LARGE SCALE GENOMIC DNA]</scope>
    <source>
        <strain evidence="2 3">YN101</strain>
    </source>
</reference>
<dbReference type="InterPro" id="IPR050266">
    <property type="entry name" value="AB_hydrolase_sf"/>
</dbReference>
<gene>
    <name evidence="2" type="ORF">FIV42_00165</name>
</gene>
<dbReference type="SUPFAM" id="SSF53474">
    <property type="entry name" value="alpha/beta-Hydrolases"/>
    <property type="match status" value="1"/>
</dbReference>
<proteinExistence type="predicted"/>
<dbReference type="RefSeq" id="WP_141195706.1">
    <property type="nucleotide sequence ID" value="NZ_CP041186.1"/>
</dbReference>
<name>A0A4Y6PMD8_PERCE</name>
<protein>
    <submittedName>
        <fullName evidence="2">Alpha/beta fold hydrolase</fullName>
    </submittedName>
</protein>
<dbReference type="Proteomes" id="UP000315995">
    <property type="component" value="Chromosome"/>
</dbReference>
<sequence length="258" mass="28440">MSATSDIHLAPPLATCVYGDGSAKFVGLHGWNGSRDTFDALYERLGEDSCILGLDLPGYGDSAEPTRWELEAVAEQIVATIDHELGPGPVSLVGSCSGGIVALFVAPLLGERMERFIFLEPFAYVPEYLRIFLKPAVGRLFYYSAFGNPIGRWITNTALSGHRQDDTDMMSSFAEGSLKVPLEYLRLFDSIPRPDDFADLPGQIELVYGEHTFDAIRDSVETWSEIWPHATRLEVEGSGHLILKEAPDAVAKLVFDRE</sequence>
<dbReference type="Gene3D" id="3.40.50.1820">
    <property type="entry name" value="alpha/beta hydrolase"/>
    <property type="match status" value="1"/>
</dbReference>
<evidence type="ECO:0000259" key="1">
    <source>
        <dbReference type="Pfam" id="PF12697"/>
    </source>
</evidence>
<evidence type="ECO:0000313" key="2">
    <source>
        <dbReference type="EMBL" id="QDG49207.1"/>
    </source>
</evidence>
<dbReference type="OrthoDB" id="9804723at2"/>
<dbReference type="GO" id="GO:0016020">
    <property type="term" value="C:membrane"/>
    <property type="evidence" value="ECO:0007669"/>
    <property type="project" value="TreeGrafter"/>
</dbReference>
<dbReference type="InterPro" id="IPR029058">
    <property type="entry name" value="AB_hydrolase_fold"/>
</dbReference>
<accession>A0A4Y6PMD8</accession>
<keyword evidence="2" id="KW-0378">Hydrolase</keyword>
<dbReference type="AlphaFoldDB" id="A0A4Y6PMD8"/>
<dbReference type="PANTHER" id="PTHR43798:SF33">
    <property type="entry name" value="HYDROLASE, PUTATIVE (AFU_ORTHOLOGUE AFUA_2G14860)-RELATED"/>
    <property type="match status" value="1"/>
</dbReference>